<feature type="compositionally biased region" description="Low complexity" evidence="1">
    <location>
        <begin position="36"/>
        <end position="51"/>
    </location>
</feature>
<gene>
    <name evidence="2" type="ORF">HaLaN_06704</name>
</gene>
<keyword evidence="3" id="KW-1185">Reference proteome</keyword>
<dbReference type="EMBL" id="BLLF01000385">
    <property type="protein sequence ID" value="GFH11235.1"/>
    <property type="molecule type" value="Genomic_DNA"/>
</dbReference>
<name>A0A699YPQ4_HAELA</name>
<proteinExistence type="predicted"/>
<accession>A0A699YPQ4</accession>
<protein>
    <submittedName>
        <fullName evidence="2">Uncharacterized protein</fullName>
    </submittedName>
</protein>
<feature type="region of interest" description="Disordered" evidence="1">
    <location>
        <begin position="1"/>
        <end position="104"/>
    </location>
</feature>
<organism evidence="2 3">
    <name type="scientific">Haematococcus lacustris</name>
    <name type="common">Green alga</name>
    <name type="synonym">Haematococcus pluvialis</name>
    <dbReference type="NCBI Taxonomy" id="44745"/>
    <lineage>
        <taxon>Eukaryota</taxon>
        <taxon>Viridiplantae</taxon>
        <taxon>Chlorophyta</taxon>
        <taxon>core chlorophytes</taxon>
        <taxon>Chlorophyceae</taxon>
        <taxon>CS clade</taxon>
        <taxon>Chlamydomonadales</taxon>
        <taxon>Haematococcaceae</taxon>
        <taxon>Haematococcus</taxon>
    </lineage>
</organism>
<evidence type="ECO:0000256" key="1">
    <source>
        <dbReference type="SAM" id="MobiDB-lite"/>
    </source>
</evidence>
<evidence type="ECO:0000313" key="2">
    <source>
        <dbReference type="EMBL" id="GFH11235.1"/>
    </source>
</evidence>
<reference evidence="2 3" key="1">
    <citation type="submission" date="2020-02" db="EMBL/GenBank/DDBJ databases">
        <title>Draft genome sequence of Haematococcus lacustris strain NIES-144.</title>
        <authorList>
            <person name="Morimoto D."/>
            <person name="Nakagawa S."/>
            <person name="Yoshida T."/>
            <person name="Sawayama S."/>
        </authorList>
    </citation>
    <scope>NUCLEOTIDE SEQUENCE [LARGE SCALE GENOMIC DNA]</scope>
    <source>
        <strain evidence="2 3">NIES-144</strain>
    </source>
</reference>
<evidence type="ECO:0000313" key="3">
    <source>
        <dbReference type="Proteomes" id="UP000485058"/>
    </source>
</evidence>
<dbReference type="Proteomes" id="UP000485058">
    <property type="component" value="Unassembled WGS sequence"/>
</dbReference>
<sequence length="104" mass="10680">MPEGQASEGGGGKGEVRQGQGQRVGNSRDTGHWGVAASSSLLAAAGQGAAARWPGSLPGCSWRQRGRPGNRPGPTPTCNPPRHAFPTHLMSAMRSSPMLQPDPG</sequence>
<comment type="caution">
    <text evidence="2">The sequence shown here is derived from an EMBL/GenBank/DDBJ whole genome shotgun (WGS) entry which is preliminary data.</text>
</comment>
<dbReference type="AlphaFoldDB" id="A0A699YPQ4"/>